<organism evidence="2">
    <name type="scientific">Rhizophora mucronata</name>
    <name type="common">Asiatic mangrove</name>
    <dbReference type="NCBI Taxonomy" id="61149"/>
    <lineage>
        <taxon>Eukaryota</taxon>
        <taxon>Viridiplantae</taxon>
        <taxon>Streptophyta</taxon>
        <taxon>Embryophyta</taxon>
        <taxon>Tracheophyta</taxon>
        <taxon>Spermatophyta</taxon>
        <taxon>Magnoliopsida</taxon>
        <taxon>eudicotyledons</taxon>
        <taxon>Gunneridae</taxon>
        <taxon>Pentapetalae</taxon>
        <taxon>rosids</taxon>
        <taxon>fabids</taxon>
        <taxon>Malpighiales</taxon>
        <taxon>Rhizophoraceae</taxon>
        <taxon>Rhizophora</taxon>
    </lineage>
</organism>
<accession>A0A2P2NMC3</accession>
<dbReference type="AlphaFoldDB" id="A0A2P2NMC3"/>
<keyword evidence="1" id="KW-0812">Transmembrane</keyword>
<keyword evidence="1" id="KW-0472">Membrane</keyword>
<sequence length="23" mass="2777">MALITIAVYNLFLSLIFLHHYKR</sequence>
<evidence type="ECO:0000313" key="2">
    <source>
        <dbReference type="EMBL" id="MBX43626.1"/>
    </source>
</evidence>
<protein>
    <submittedName>
        <fullName evidence="2">Uncharacterized protein</fullName>
    </submittedName>
</protein>
<evidence type="ECO:0000256" key="1">
    <source>
        <dbReference type="SAM" id="Phobius"/>
    </source>
</evidence>
<proteinExistence type="predicted"/>
<reference evidence="2" key="1">
    <citation type="submission" date="2018-02" db="EMBL/GenBank/DDBJ databases">
        <title>Rhizophora mucronata_Transcriptome.</title>
        <authorList>
            <person name="Meera S.P."/>
            <person name="Sreeshan A."/>
            <person name="Augustine A."/>
        </authorList>
    </citation>
    <scope>NUCLEOTIDE SEQUENCE</scope>
    <source>
        <tissue evidence="2">Leaf</tissue>
    </source>
</reference>
<dbReference type="EMBL" id="GGEC01063142">
    <property type="protein sequence ID" value="MBX43626.1"/>
    <property type="molecule type" value="Transcribed_RNA"/>
</dbReference>
<keyword evidence="1" id="KW-1133">Transmembrane helix</keyword>
<name>A0A2P2NMC3_RHIMU</name>
<feature type="transmembrane region" description="Helical" evidence="1">
    <location>
        <begin position="6"/>
        <end position="21"/>
    </location>
</feature>